<organism evidence="12 13">
    <name type="scientific">Reinekea blandensis MED297</name>
    <dbReference type="NCBI Taxonomy" id="314283"/>
    <lineage>
        <taxon>Bacteria</taxon>
        <taxon>Pseudomonadati</taxon>
        <taxon>Pseudomonadota</taxon>
        <taxon>Gammaproteobacteria</taxon>
        <taxon>Oceanospirillales</taxon>
        <taxon>Saccharospirillaceae</taxon>
        <taxon>Reinekea</taxon>
    </lineage>
</organism>
<evidence type="ECO:0000256" key="7">
    <source>
        <dbReference type="ARBA" id="ARBA00022989"/>
    </source>
</evidence>
<dbReference type="FunFam" id="1.20.1510.10:FF:000006">
    <property type="entry name" value="Divalent cation efflux transporter"/>
    <property type="match status" value="1"/>
</dbReference>
<sequence length="387" mass="42702">MAETSDTQTRYRIINRVNWLCTLVDTLLTILKLGVGFAIRSPGLIADGFHSLSDLATDILALLLGNVASQGPDQDHPYGHARYETVGTAVLGTVLILVAGGIAIESIQALLSGHFPVPHWTAVIAVLISIASKEALFQYTHRKAKETNSALLEANAWHSRSDSLSSIVVLVGLIAGFAGWPWVEYIAAIGVALLIAKMGAELAWNALQDLIDRGASEEQTNAYMNTLNDIQDIIDVHNMRSRLMANDVFLDAHIQLAPRISVSEAHQINDYAVSQLKKTHSEVKDVTLHIDFEADQHQQKTQLMPKRHELRQQLDTASIPAPERMDLHYHQDQVFVCLIYHSQNQAQLASERTADLIETVEWIGGVQVLLEISNTTPLDNNQKKAGH</sequence>
<dbReference type="Pfam" id="PF16916">
    <property type="entry name" value="ZT_dimer"/>
    <property type="match status" value="1"/>
</dbReference>
<feature type="domain" description="Cation efflux protein transmembrane" evidence="10">
    <location>
        <begin position="20"/>
        <end position="211"/>
    </location>
</feature>
<evidence type="ECO:0000256" key="2">
    <source>
        <dbReference type="ARBA" id="ARBA00010212"/>
    </source>
</evidence>
<dbReference type="STRING" id="314283.MED297_02372"/>
<name>A4BEK1_9GAMM</name>
<dbReference type="SUPFAM" id="SSF160240">
    <property type="entry name" value="Cation efflux protein cytoplasmic domain-like"/>
    <property type="match status" value="1"/>
</dbReference>
<feature type="transmembrane region" description="Helical" evidence="9">
    <location>
        <begin position="89"/>
        <end position="111"/>
    </location>
</feature>
<dbReference type="PANTHER" id="PTHR43840">
    <property type="entry name" value="MITOCHONDRIAL METAL TRANSPORTER 1-RELATED"/>
    <property type="match status" value="1"/>
</dbReference>
<feature type="transmembrane region" description="Helical" evidence="9">
    <location>
        <begin position="117"/>
        <end position="136"/>
    </location>
</feature>
<dbReference type="GO" id="GO:0016020">
    <property type="term" value="C:membrane"/>
    <property type="evidence" value="ECO:0007669"/>
    <property type="project" value="UniProtKB-SubCell"/>
</dbReference>
<feature type="domain" description="Cation efflux protein cytoplasmic" evidence="11">
    <location>
        <begin position="216"/>
        <end position="291"/>
    </location>
</feature>
<dbReference type="Proteomes" id="UP000005953">
    <property type="component" value="Unassembled WGS sequence"/>
</dbReference>
<dbReference type="PANTHER" id="PTHR43840:SF15">
    <property type="entry name" value="MITOCHONDRIAL METAL TRANSPORTER 1-RELATED"/>
    <property type="match status" value="1"/>
</dbReference>
<dbReference type="InterPro" id="IPR050291">
    <property type="entry name" value="CDF_Transporter"/>
</dbReference>
<dbReference type="GO" id="GO:0006826">
    <property type="term" value="P:iron ion transport"/>
    <property type="evidence" value="ECO:0007669"/>
    <property type="project" value="UniProtKB-KW"/>
</dbReference>
<dbReference type="AlphaFoldDB" id="A4BEK1"/>
<dbReference type="InterPro" id="IPR002524">
    <property type="entry name" value="Cation_efflux"/>
</dbReference>
<keyword evidence="7 9" id="KW-1133">Transmembrane helix</keyword>
<keyword evidence="3" id="KW-0813">Transport</keyword>
<dbReference type="InterPro" id="IPR058533">
    <property type="entry name" value="Cation_efflux_TM"/>
</dbReference>
<dbReference type="Pfam" id="PF01545">
    <property type="entry name" value="Cation_efflux"/>
    <property type="match status" value="1"/>
</dbReference>
<dbReference type="GO" id="GO:0008324">
    <property type="term" value="F:monoatomic cation transmembrane transporter activity"/>
    <property type="evidence" value="ECO:0007669"/>
    <property type="project" value="InterPro"/>
</dbReference>
<keyword evidence="6" id="KW-0862">Zinc</keyword>
<dbReference type="HOGENOM" id="CLU_013430_3_6_6"/>
<keyword evidence="8 9" id="KW-0472">Membrane</keyword>
<dbReference type="RefSeq" id="WP_008047054.1">
    <property type="nucleotide sequence ID" value="NZ_CH724153.1"/>
</dbReference>
<feature type="transmembrane region" description="Helical" evidence="9">
    <location>
        <begin position="163"/>
        <end position="180"/>
    </location>
</feature>
<dbReference type="InterPro" id="IPR027469">
    <property type="entry name" value="Cation_efflux_TMD_sf"/>
</dbReference>
<evidence type="ECO:0000256" key="6">
    <source>
        <dbReference type="ARBA" id="ARBA00022906"/>
    </source>
</evidence>
<evidence type="ECO:0000313" key="13">
    <source>
        <dbReference type="Proteomes" id="UP000005953"/>
    </source>
</evidence>
<gene>
    <name evidence="12" type="ORF">MED297_02372</name>
</gene>
<protein>
    <submittedName>
        <fullName evidence="12">Predicted Co/Zn/Cd cation transporter</fullName>
    </submittedName>
</protein>
<comment type="caution">
    <text evidence="12">The sequence shown here is derived from an EMBL/GenBank/DDBJ whole genome shotgun (WGS) entry which is preliminary data.</text>
</comment>
<keyword evidence="6" id="KW-0406">Ion transport</keyword>
<evidence type="ECO:0000313" key="12">
    <source>
        <dbReference type="EMBL" id="EAR09428.1"/>
    </source>
</evidence>
<keyword evidence="4" id="KW-0408">Iron</keyword>
<dbReference type="InterPro" id="IPR027470">
    <property type="entry name" value="Cation_efflux_CTD"/>
</dbReference>
<dbReference type="OrthoDB" id="9806522at2"/>
<reference evidence="12 13" key="1">
    <citation type="submission" date="2006-02" db="EMBL/GenBank/DDBJ databases">
        <authorList>
            <person name="Pinhassi J."/>
            <person name="Pedros-Alio C."/>
            <person name="Ferriera S."/>
            <person name="Johnson J."/>
            <person name="Kravitz S."/>
            <person name="Halpern A."/>
            <person name="Remington K."/>
            <person name="Beeson K."/>
            <person name="Tran B."/>
            <person name="Rogers Y.-H."/>
            <person name="Friedman R."/>
            <person name="Venter J.C."/>
        </authorList>
    </citation>
    <scope>NUCLEOTIDE SEQUENCE [LARGE SCALE GENOMIC DNA]</scope>
    <source>
        <strain evidence="12 13">MED297</strain>
    </source>
</reference>
<evidence type="ECO:0000256" key="8">
    <source>
        <dbReference type="ARBA" id="ARBA00023136"/>
    </source>
</evidence>
<dbReference type="Gene3D" id="1.20.1510.10">
    <property type="entry name" value="Cation efflux protein transmembrane domain"/>
    <property type="match status" value="1"/>
</dbReference>
<keyword evidence="6" id="KW-0864">Zinc transport</keyword>
<evidence type="ECO:0000256" key="4">
    <source>
        <dbReference type="ARBA" id="ARBA00022496"/>
    </source>
</evidence>
<dbReference type="NCBIfam" id="TIGR01297">
    <property type="entry name" value="CDF"/>
    <property type="match status" value="1"/>
</dbReference>
<dbReference type="InterPro" id="IPR036837">
    <property type="entry name" value="Cation_efflux_CTD_sf"/>
</dbReference>
<evidence type="ECO:0000256" key="3">
    <source>
        <dbReference type="ARBA" id="ARBA00022448"/>
    </source>
</evidence>
<dbReference type="EMBL" id="AAOE01000010">
    <property type="protein sequence ID" value="EAR09428.1"/>
    <property type="molecule type" value="Genomic_DNA"/>
</dbReference>
<dbReference type="SUPFAM" id="SSF161111">
    <property type="entry name" value="Cation efflux protein transmembrane domain-like"/>
    <property type="match status" value="1"/>
</dbReference>
<keyword evidence="5 9" id="KW-0812">Transmembrane</keyword>
<accession>A4BEK1</accession>
<keyword evidence="13" id="KW-1185">Reference proteome</keyword>
<dbReference type="Gene3D" id="3.30.70.1350">
    <property type="entry name" value="Cation efflux protein, cytoplasmic domain"/>
    <property type="match status" value="1"/>
</dbReference>
<proteinExistence type="inferred from homology"/>
<dbReference type="GO" id="GO:0006829">
    <property type="term" value="P:zinc ion transport"/>
    <property type="evidence" value="ECO:0007669"/>
    <property type="project" value="UniProtKB-KW"/>
</dbReference>
<evidence type="ECO:0000256" key="5">
    <source>
        <dbReference type="ARBA" id="ARBA00022692"/>
    </source>
</evidence>
<evidence type="ECO:0000259" key="11">
    <source>
        <dbReference type="Pfam" id="PF16916"/>
    </source>
</evidence>
<evidence type="ECO:0000256" key="1">
    <source>
        <dbReference type="ARBA" id="ARBA00004141"/>
    </source>
</evidence>
<comment type="similarity">
    <text evidence="2">Belongs to the cation diffusion facilitator (CDF) transporter (TC 2.A.4) family. FieF subfamily.</text>
</comment>
<keyword evidence="4" id="KW-0410">Iron transport</keyword>
<evidence type="ECO:0000259" key="10">
    <source>
        <dbReference type="Pfam" id="PF01545"/>
    </source>
</evidence>
<evidence type="ECO:0000256" key="9">
    <source>
        <dbReference type="SAM" id="Phobius"/>
    </source>
</evidence>
<comment type="subcellular location">
    <subcellularLocation>
        <location evidence="1">Membrane</location>
        <topology evidence="1">Multi-pass membrane protein</topology>
    </subcellularLocation>
</comment>